<dbReference type="EMBL" id="FNRL01000007">
    <property type="protein sequence ID" value="SEA44161.1"/>
    <property type="molecule type" value="Genomic_DNA"/>
</dbReference>
<keyword evidence="3" id="KW-1185">Reference proteome</keyword>
<evidence type="ECO:0000259" key="1">
    <source>
        <dbReference type="Pfam" id="PF11706"/>
    </source>
</evidence>
<accession>A0A1H4B7N5</accession>
<dbReference type="SUPFAM" id="SSF160904">
    <property type="entry name" value="Jann2411-like"/>
    <property type="match status" value="1"/>
</dbReference>
<sequence length="204" mass="23505">MLATKSIQSLRLDGGIFCLDFVNTVDYRNRETFHDYLADFKSLVAWYEHTKMLTPKLLHTIERLGKDYPQKAAAVFAKSLQLRELLYDIFTAILQRKNPATDVQLQFNAFIAEAFSNLEMGWNRGAGVLHFNAPAPEQLYWWPVKSAAGLLTSDELKQLKECPACGWLFLDKSKNQSRKWCSMSTCGDIDKVTRNYQKNKKKKQ</sequence>
<dbReference type="Pfam" id="PF07336">
    <property type="entry name" value="ABATE"/>
    <property type="match status" value="1"/>
</dbReference>
<dbReference type="Gene3D" id="1.10.3300.10">
    <property type="entry name" value="Jann2411-like domain"/>
    <property type="match status" value="1"/>
</dbReference>
<dbReference type="Proteomes" id="UP000199656">
    <property type="component" value="Unassembled WGS sequence"/>
</dbReference>
<protein>
    <submittedName>
        <fullName evidence="2">Conserved protein containing a Zn-ribbon-like motif, possibly RNA-binding</fullName>
    </submittedName>
</protein>
<dbReference type="PANTHER" id="PTHR35525">
    <property type="entry name" value="BLL6575 PROTEIN"/>
    <property type="match status" value="1"/>
</dbReference>
<feature type="domain" description="Zinc finger CGNR" evidence="1">
    <location>
        <begin position="159"/>
        <end position="198"/>
    </location>
</feature>
<evidence type="ECO:0000313" key="2">
    <source>
        <dbReference type="EMBL" id="SEA44161.1"/>
    </source>
</evidence>
<reference evidence="3" key="1">
    <citation type="submission" date="2016-10" db="EMBL/GenBank/DDBJ databases">
        <authorList>
            <person name="Varghese N."/>
            <person name="Submissions S."/>
        </authorList>
    </citation>
    <scope>NUCLEOTIDE SEQUENCE [LARGE SCALE GENOMIC DNA]</scope>
    <source>
        <strain evidence="3">DSM 23920</strain>
    </source>
</reference>
<dbReference type="Pfam" id="PF11706">
    <property type="entry name" value="zf-CGNR"/>
    <property type="match status" value="1"/>
</dbReference>
<dbReference type="STRING" id="408074.SAMN05660909_01943"/>
<dbReference type="AlphaFoldDB" id="A0A1H4B7N5"/>
<dbReference type="InterPro" id="IPR023286">
    <property type="entry name" value="ABATE_dom_sf"/>
</dbReference>
<dbReference type="InterPro" id="IPR021005">
    <property type="entry name" value="Znf_CGNR"/>
</dbReference>
<gene>
    <name evidence="2" type="ORF">SAMN05660909_01943</name>
</gene>
<dbReference type="PANTHER" id="PTHR35525:SF3">
    <property type="entry name" value="BLL6575 PROTEIN"/>
    <property type="match status" value="1"/>
</dbReference>
<dbReference type="OrthoDB" id="123307at2"/>
<dbReference type="RefSeq" id="WP_089761078.1">
    <property type="nucleotide sequence ID" value="NZ_BKAT01000025.1"/>
</dbReference>
<dbReference type="InterPro" id="IPR010852">
    <property type="entry name" value="ABATE"/>
</dbReference>
<proteinExistence type="predicted"/>
<evidence type="ECO:0000313" key="3">
    <source>
        <dbReference type="Proteomes" id="UP000199656"/>
    </source>
</evidence>
<name>A0A1H4B7N5_9BACT</name>
<organism evidence="2 3">
    <name type="scientific">Chitinophaga terrae</name>
    <name type="common">ex Kim and Jung 2007</name>
    <dbReference type="NCBI Taxonomy" id="408074"/>
    <lineage>
        <taxon>Bacteria</taxon>
        <taxon>Pseudomonadati</taxon>
        <taxon>Bacteroidota</taxon>
        <taxon>Chitinophagia</taxon>
        <taxon>Chitinophagales</taxon>
        <taxon>Chitinophagaceae</taxon>
        <taxon>Chitinophaga</taxon>
    </lineage>
</organism>